<dbReference type="SUPFAM" id="SSF52172">
    <property type="entry name" value="CheY-like"/>
    <property type="match status" value="1"/>
</dbReference>
<keyword evidence="4" id="KW-1185">Reference proteome</keyword>
<dbReference type="PaxDb" id="546414-Deide_11971"/>
<dbReference type="RefSeq" id="WP_012693230.1">
    <property type="nucleotide sequence ID" value="NC_012526.1"/>
</dbReference>
<accession>C1CV90</accession>
<evidence type="ECO:0000259" key="2">
    <source>
        <dbReference type="PROSITE" id="PS50110"/>
    </source>
</evidence>
<protein>
    <submittedName>
        <fullName evidence="3">Putative response regulator, cheY</fullName>
    </submittedName>
</protein>
<dbReference type="PROSITE" id="PS50110">
    <property type="entry name" value="RESPONSE_REGULATORY"/>
    <property type="match status" value="1"/>
</dbReference>
<dbReference type="PANTHER" id="PTHR44520">
    <property type="entry name" value="RESPONSE REGULATOR RCP1-RELATED"/>
    <property type="match status" value="1"/>
</dbReference>
<dbReference type="Proteomes" id="UP000002208">
    <property type="component" value="Chromosome"/>
</dbReference>
<dbReference type="InterPro" id="IPR052893">
    <property type="entry name" value="TCS_response_regulator"/>
</dbReference>
<sequence>MRPTLRILLLEPDPGDLLLVQEALSRHPAVAVTCCQCAADVLSALRDPDLTLPHLILMEPYLPKESGVDLIRTIKNDPRSGFIPLIALSSVDDMASVALAYSLGVSSYVLKPSTYKDFEARLDAMLNFWHFAGQHLPVAQ</sequence>
<proteinExistence type="predicted"/>
<dbReference type="Gene3D" id="3.40.50.2300">
    <property type="match status" value="1"/>
</dbReference>
<gene>
    <name evidence="3" type="ordered locus">Deide_11971</name>
</gene>
<comment type="caution">
    <text evidence="1">Lacks conserved residue(s) required for the propagation of feature annotation.</text>
</comment>
<evidence type="ECO:0000313" key="4">
    <source>
        <dbReference type="Proteomes" id="UP000002208"/>
    </source>
</evidence>
<dbReference type="KEGG" id="ddr:Deide_11971"/>
<dbReference type="GO" id="GO:0000160">
    <property type="term" value="P:phosphorelay signal transduction system"/>
    <property type="evidence" value="ECO:0007669"/>
    <property type="project" value="InterPro"/>
</dbReference>
<dbReference type="InterPro" id="IPR001789">
    <property type="entry name" value="Sig_transdc_resp-reg_receiver"/>
</dbReference>
<dbReference type="EMBL" id="CP001114">
    <property type="protein sequence ID" value="ACO46107.1"/>
    <property type="molecule type" value="Genomic_DNA"/>
</dbReference>
<evidence type="ECO:0000256" key="1">
    <source>
        <dbReference type="PROSITE-ProRule" id="PRU00169"/>
    </source>
</evidence>
<reference evidence="3 4" key="1">
    <citation type="journal article" date="2009" name="PLoS Genet.">
        <title>Alliance of proteomics and genomics to unravel the specificities of Sahara bacterium Deinococcus deserti.</title>
        <authorList>
            <person name="de Groot A."/>
            <person name="Dulermo R."/>
            <person name="Ortet P."/>
            <person name="Blanchard L."/>
            <person name="Guerin P."/>
            <person name="Fernandez B."/>
            <person name="Vacherie B."/>
            <person name="Dossat C."/>
            <person name="Jolivet E."/>
            <person name="Siguier P."/>
            <person name="Chandler M."/>
            <person name="Barakat M."/>
            <person name="Dedieu A."/>
            <person name="Barbe V."/>
            <person name="Heulin T."/>
            <person name="Sommer S."/>
            <person name="Achouak W."/>
            <person name="Armengaud J."/>
        </authorList>
    </citation>
    <scope>NUCLEOTIDE SEQUENCE [LARGE SCALE GENOMIC DNA]</scope>
    <source>
        <strain evidence="4">DSM 17065 / CIP 109153 / LMG 22923 / VCD115</strain>
    </source>
</reference>
<dbReference type="InterPro" id="IPR011006">
    <property type="entry name" value="CheY-like_superfamily"/>
</dbReference>
<dbReference type="PANTHER" id="PTHR44520:SF2">
    <property type="entry name" value="RESPONSE REGULATOR RCP1"/>
    <property type="match status" value="1"/>
</dbReference>
<dbReference type="OrthoDB" id="958605at2"/>
<dbReference type="HOGENOM" id="CLU_000445_69_17_0"/>
<dbReference type="eggNOG" id="COG0784">
    <property type="taxonomic scope" value="Bacteria"/>
</dbReference>
<evidence type="ECO:0000313" key="3">
    <source>
        <dbReference type="EMBL" id="ACO46107.1"/>
    </source>
</evidence>
<organism evidence="3 4">
    <name type="scientific">Deinococcus deserti (strain DSM 17065 / CIP 109153 / LMG 22923 / VCD115)</name>
    <dbReference type="NCBI Taxonomy" id="546414"/>
    <lineage>
        <taxon>Bacteria</taxon>
        <taxon>Thermotogati</taxon>
        <taxon>Deinococcota</taxon>
        <taxon>Deinococci</taxon>
        <taxon>Deinococcales</taxon>
        <taxon>Deinococcaceae</taxon>
        <taxon>Deinococcus</taxon>
    </lineage>
</organism>
<dbReference type="STRING" id="546414.Deide_11971"/>
<dbReference type="SMART" id="SM00448">
    <property type="entry name" value="REC"/>
    <property type="match status" value="1"/>
</dbReference>
<dbReference type="AlphaFoldDB" id="C1CV90"/>
<name>C1CV90_DEIDV</name>
<dbReference type="Pfam" id="PF00072">
    <property type="entry name" value="Response_reg"/>
    <property type="match status" value="1"/>
</dbReference>
<feature type="domain" description="Response regulatory" evidence="2">
    <location>
        <begin position="6"/>
        <end position="126"/>
    </location>
</feature>